<evidence type="ECO:0000313" key="3">
    <source>
        <dbReference type="EMBL" id="MDQ0645653.1"/>
    </source>
</evidence>
<feature type="domain" description="DNA primase/polymerase bifunctional N-terminal" evidence="2">
    <location>
        <begin position="15"/>
        <end position="161"/>
    </location>
</feature>
<dbReference type="SUPFAM" id="SSF56747">
    <property type="entry name" value="Prim-pol domain"/>
    <property type="match status" value="1"/>
</dbReference>
<dbReference type="Pfam" id="PF09250">
    <property type="entry name" value="Prim-Pol"/>
    <property type="match status" value="1"/>
</dbReference>
<proteinExistence type="predicted"/>
<keyword evidence="4" id="KW-1185">Reference proteome</keyword>
<dbReference type="RefSeq" id="WP_307364122.1">
    <property type="nucleotide sequence ID" value="NZ_JAUSXK010000001.1"/>
</dbReference>
<dbReference type="Pfam" id="PF13481">
    <property type="entry name" value="AAA_25"/>
    <property type="match status" value="1"/>
</dbReference>
<protein>
    <submittedName>
        <fullName evidence="3">KaiC/GvpD/RAD55 family RecA-like ATPase</fullName>
    </submittedName>
</protein>
<accession>A0ABU0PEB5</accession>
<reference evidence="3 4" key="1">
    <citation type="submission" date="2023-07" db="EMBL/GenBank/DDBJ databases">
        <title>Comparative genomics of wheat-associated soil bacteria to identify genetic determinants of phenazine resistance.</title>
        <authorList>
            <person name="Mouncey N."/>
        </authorList>
    </citation>
    <scope>NUCLEOTIDE SEQUENCE [LARGE SCALE GENOMIC DNA]</scope>
    <source>
        <strain evidence="3 4">W2I7</strain>
    </source>
</reference>
<dbReference type="SMART" id="SM00382">
    <property type="entry name" value="AAA"/>
    <property type="match status" value="1"/>
</dbReference>
<comment type="caution">
    <text evidence="3">The sequence shown here is derived from an EMBL/GenBank/DDBJ whole genome shotgun (WGS) entry which is preliminary data.</text>
</comment>
<name>A0ABU0PEB5_9MICO</name>
<organism evidence="3 4">
    <name type="scientific">Microbacterium murale</name>
    <dbReference type="NCBI Taxonomy" id="1081040"/>
    <lineage>
        <taxon>Bacteria</taxon>
        <taxon>Bacillati</taxon>
        <taxon>Actinomycetota</taxon>
        <taxon>Actinomycetes</taxon>
        <taxon>Micrococcales</taxon>
        <taxon>Microbacteriaceae</taxon>
        <taxon>Microbacterium</taxon>
    </lineage>
</organism>
<dbReference type="SMART" id="SM00943">
    <property type="entry name" value="Prim-Pol"/>
    <property type="match status" value="1"/>
</dbReference>
<dbReference type="CDD" id="cd04859">
    <property type="entry name" value="Prim_Pol"/>
    <property type="match status" value="1"/>
</dbReference>
<sequence length="615" mass="65468">MTVAEGITPDPVSKPLALASRLGLAVLPIRDDGSKRPAGRLGVYDATTDPQRIVDLWTDHPGSLVGVACGASGLLVVDIDRHEGGADGFASLDAAAVDLPETWQHASLSGKGSHLVYAAPEGAAGGSSLAGVDLKGAGGYIVWTGDVPASRDLFAPAPQWTLRPARENAAPTPARVAEWITEHVGEPDAKLADALAALPAHGAPEWSNENLVPLALPLVQAARWSHGGAQARERFVERYAAGQWADDAHRRDAARAFDHALAEIGYPAAFAAIPNIEVSAETLRAFGFDAAISAESITTAAPAPFKILTRADLKALPRPDWLIEGLVQESGIVVLAGEGGLGKSFLAIDWACRLATGENWFGRKVKRGRVLYVAGEGVEFFDDRLTAWEEYNSLRVPDERLQYVREGFTLSDPASVEYMRQAVTERAYDLVILDTLSQLAEVENENDNAQLAAIMRQARAIRQARPGCSVLIVHHTNKGERGKVRGASAIRSNADAVIVARASEGDTFKLSTKLEHDGKQKNGVAEVLPGFHLLDAGLSAVVERQGAADPDAQAIEQVLANPGEHAISEFLIARGENDPATAKRIKRKLGDLAEAGRVVVTGSTSARRWQALGHD</sequence>
<dbReference type="InterPro" id="IPR015330">
    <property type="entry name" value="DNA_primase/pol_bifunc_N"/>
</dbReference>
<feature type="domain" description="AAA+ ATPase" evidence="1">
    <location>
        <begin position="329"/>
        <end position="504"/>
    </location>
</feature>
<dbReference type="EMBL" id="JAUSXK010000001">
    <property type="protein sequence ID" value="MDQ0645653.1"/>
    <property type="molecule type" value="Genomic_DNA"/>
</dbReference>
<dbReference type="InterPro" id="IPR027417">
    <property type="entry name" value="P-loop_NTPase"/>
</dbReference>
<evidence type="ECO:0000313" key="4">
    <source>
        <dbReference type="Proteomes" id="UP001239085"/>
    </source>
</evidence>
<gene>
    <name evidence="3" type="ORF">QFZ46_003813</name>
</gene>
<evidence type="ECO:0000259" key="1">
    <source>
        <dbReference type="SMART" id="SM00382"/>
    </source>
</evidence>
<dbReference type="SUPFAM" id="SSF52540">
    <property type="entry name" value="P-loop containing nucleoside triphosphate hydrolases"/>
    <property type="match status" value="1"/>
</dbReference>
<evidence type="ECO:0000259" key="2">
    <source>
        <dbReference type="SMART" id="SM00943"/>
    </source>
</evidence>
<dbReference type="Gene3D" id="3.40.50.300">
    <property type="entry name" value="P-loop containing nucleotide triphosphate hydrolases"/>
    <property type="match status" value="1"/>
</dbReference>
<dbReference type="Proteomes" id="UP001239085">
    <property type="component" value="Unassembled WGS sequence"/>
</dbReference>
<dbReference type="InterPro" id="IPR003593">
    <property type="entry name" value="AAA+_ATPase"/>
</dbReference>